<dbReference type="Proteomes" id="UP000190395">
    <property type="component" value="Unassembled WGS sequence"/>
</dbReference>
<evidence type="ECO:0000256" key="1">
    <source>
        <dbReference type="SAM" id="SignalP"/>
    </source>
</evidence>
<organism evidence="2 3">
    <name type="scientific">Treponema berlinense</name>
    <dbReference type="NCBI Taxonomy" id="225004"/>
    <lineage>
        <taxon>Bacteria</taxon>
        <taxon>Pseudomonadati</taxon>
        <taxon>Spirochaetota</taxon>
        <taxon>Spirochaetia</taxon>
        <taxon>Spirochaetales</taxon>
        <taxon>Treponemataceae</taxon>
        <taxon>Treponema</taxon>
    </lineage>
</organism>
<name>A0A1T4PL53_9SPIR</name>
<accession>A0A1T4PL53</accession>
<dbReference type="Gene3D" id="3.10.350.10">
    <property type="entry name" value="LysM domain"/>
    <property type="match status" value="1"/>
</dbReference>
<evidence type="ECO:0000313" key="3">
    <source>
        <dbReference type="Proteomes" id="UP000190395"/>
    </source>
</evidence>
<keyword evidence="3" id="KW-1185">Reference proteome</keyword>
<gene>
    <name evidence="2" type="ORF">SAMN02745152_01645</name>
</gene>
<sequence>MKKSITVLLAVISASVLFAVSYKNNTYQKLANEYTKKAQNALDAGDYVLAEDYAKKAEENAALSQAYIQKMLAKSEADSVMKNASKRLDYAKSINADKNFPMAYSAAQKAYASADDAYKTEDYTTAAAYAKQVLEALADIKEITPLPQYYIVRPWEETKDCYWNISGRPYVYNNPLLWENLYQANKSNMPKPSDPNLIMPGMKMEIPSLTGEYREGVYSPSKKYDGYSAVNAEK</sequence>
<dbReference type="PANTHER" id="PTHR34700:SF4">
    <property type="entry name" value="PHAGE-LIKE ELEMENT PBSX PROTEIN XKDP"/>
    <property type="match status" value="1"/>
</dbReference>
<feature type="chain" id="PRO_5013046574" description="DUF4398 domain-containing protein" evidence="1">
    <location>
        <begin position="20"/>
        <end position="234"/>
    </location>
</feature>
<dbReference type="PANTHER" id="PTHR34700">
    <property type="entry name" value="POTASSIUM BINDING PROTEIN KBP"/>
    <property type="match status" value="1"/>
</dbReference>
<dbReference type="OrthoDB" id="370541at2"/>
<reference evidence="2 3" key="1">
    <citation type="submission" date="2017-02" db="EMBL/GenBank/DDBJ databases">
        <authorList>
            <person name="Peterson S.W."/>
        </authorList>
    </citation>
    <scope>NUCLEOTIDE SEQUENCE [LARGE SCALE GENOMIC DNA]</scope>
    <source>
        <strain evidence="2 3">ATCC BAA-909</strain>
    </source>
</reference>
<protein>
    <recommendedName>
        <fullName evidence="4">DUF4398 domain-containing protein</fullName>
    </recommendedName>
</protein>
<dbReference type="AlphaFoldDB" id="A0A1T4PL53"/>
<feature type="signal peptide" evidence="1">
    <location>
        <begin position="1"/>
        <end position="19"/>
    </location>
</feature>
<evidence type="ECO:0008006" key="4">
    <source>
        <dbReference type="Google" id="ProtNLM"/>
    </source>
</evidence>
<dbReference type="GeneID" id="303367877"/>
<evidence type="ECO:0000313" key="2">
    <source>
        <dbReference type="EMBL" id="SJZ92199.1"/>
    </source>
</evidence>
<keyword evidence="1" id="KW-0732">Signal</keyword>
<dbReference type="STRING" id="225004.SAMN02745152_01645"/>
<dbReference type="RefSeq" id="WP_078931377.1">
    <property type="nucleotide sequence ID" value="NZ_FUXC01000009.1"/>
</dbReference>
<proteinExistence type="predicted"/>
<dbReference type="InterPro" id="IPR052196">
    <property type="entry name" value="Bact_Kbp"/>
</dbReference>
<dbReference type="InterPro" id="IPR036779">
    <property type="entry name" value="LysM_dom_sf"/>
</dbReference>
<dbReference type="EMBL" id="FUXC01000009">
    <property type="protein sequence ID" value="SJZ92199.1"/>
    <property type="molecule type" value="Genomic_DNA"/>
</dbReference>